<name>A0ABT5GEJ3_9MICO</name>
<protein>
    <submittedName>
        <fullName evidence="1">Uncharacterized protein</fullName>
    </submittedName>
</protein>
<keyword evidence="2" id="KW-1185">Reference proteome</keyword>
<dbReference type="Proteomes" id="UP001150259">
    <property type="component" value="Unassembled WGS sequence"/>
</dbReference>
<gene>
    <name evidence="1" type="ORF">OO014_03435</name>
</gene>
<proteinExistence type="predicted"/>
<evidence type="ECO:0000313" key="2">
    <source>
        <dbReference type="Proteomes" id="UP001150259"/>
    </source>
</evidence>
<evidence type="ECO:0000313" key="1">
    <source>
        <dbReference type="EMBL" id="MDC5696296.1"/>
    </source>
</evidence>
<organism evidence="1 2">
    <name type="scientific">Intrasporangium calvum</name>
    <dbReference type="NCBI Taxonomy" id="53358"/>
    <lineage>
        <taxon>Bacteria</taxon>
        <taxon>Bacillati</taxon>
        <taxon>Actinomycetota</taxon>
        <taxon>Actinomycetes</taxon>
        <taxon>Micrococcales</taxon>
        <taxon>Intrasporangiaceae</taxon>
        <taxon>Intrasporangium</taxon>
    </lineage>
</organism>
<accession>A0ABT5GEJ3</accession>
<dbReference type="EMBL" id="JAPFQL010000009">
    <property type="protein sequence ID" value="MDC5696296.1"/>
    <property type="molecule type" value="Genomic_DNA"/>
</dbReference>
<comment type="caution">
    <text evidence="1">The sequence shown here is derived from an EMBL/GenBank/DDBJ whole genome shotgun (WGS) entry which is preliminary data.</text>
</comment>
<reference evidence="1 2" key="1">
    <citation type="submission" date="2022-11" db="EMBL/GenBank/DDBJ databases">
        <title>Anaerobic phenanthrene biodegradation by a DNRA strain PheN6.</title>
        <authorList>
            <person name="Zhang Z."/>
        </authorList>
    </citation>
    <scope>NUCLEOTIDE SEQUENCE [LARGE SCALE GENOMIC DNA]</scope>
    <source>
        <strain evidence="1 2">PheN6</strain>
    </source>
</reference>
<sequence>MPLLPSLDRATRMFWRLRGQPVDLAGEHRWLQAPMHDGSTVGDGWLERAALQLGGKVAKDQSGAGLLADMQQLDGPEFQAAALHPRIRDFYEHTSDWRMEVWTQWNPLFQPGGELISRLWGRRVQQLALPTRPLDVAYGMDSRVELILDANGEPVSAGWLRTLRATGEYVYSGCYSTRLLPGEPQPSVHVAFPLEHGNVQVFLKPRILPGGGLELNSPAGPFGSNGAYVVVDEHGTHAARVPIHETFKVYIDDEGTLRTDHHLRLSSASVVRLHYKLIPLGD</sequence>
<dbReference type="RefSeq" id="WP_272460873.1">
    <property type="nucleotide sequence ID" value="NZ_JAPFQL010000009.1"/>
</dbReference>